<proteinExistence type="predicted"/>
<dbReference type="EMBL" id="JAWPEI010000001">
    <property type="protein sequence ID" value="KAK4737214.1"/>
    <property type="molecule type" value="Genomic_DNA"/>
</dbReference>
<dbReference type="Proteomes" id="UP001311915">
    <property type="component" value="Unassembled WGS sequence"/>
</dbReference>
<dbReference type="AlphaFoldDB" id="A0AAV9MH20"/>
<reference evidence="1 2" key="1">
    <citation type="submission" date="2023-10" db="EMBL/GenBank/DDBJ databases">
        <title>Genome-Wide Identification Analysis in wild type Solanum Pinnatisectum Reveals Some Genes Defensing Phytophthora Infestans.</title>
        <authorList>
            <person name="Sun C."/>
        </authorList>
    </citation>
    <scope>NUCLEOTIDE SEQUENCE [LARGE SCALE GENOMIC DNA]</scope>
    <source>
        <strain evidence="1">LQN</strain>
        <tissue evidence="1">Leaf</tissue>
    </source>
</reference>
<accession>A0AAV9MH20</accession>
<protein>
    <submittedName>
        <fullName evidence="1">Uncharacterized protein</fullName>
    </submittedName>
</protein>
<name>A0AAV9MH20_9SOLN</name>
<organism evidence="1 2">
    <name type="scientific">Solanum pinnatisectum</name>
    <name type="common">tansyleaf nightshade</name>
    <dbReference type="NCBI Taxonomy" id="50273"/>
    <lineage>
        <taxon>Eukaryota</taxon>
        <taxon>Viridiplantae</taxon>
        <taxon>Streptophyta</taxon>
        <taxon>Embryophyta</taxon>
        <taxon>Tracheophyta</taxon>
        <taxon>Spermatophyta</taxon>
        <taxon>Magnoliopsida</taxon>
        <taxon>eudicotyledons</taxon>
        <taxon>Gunneridae</taxon>
        <taxon>Pentapetalae</taxon>
        <taxon>asterids</taxon>
        <taxon>lamiids</taxon>
        <taxon>Solanales</taxon>
        <taxon>Solanaceae</taxon>
        <taxon>Solanoideae</taxon>
        <taxon>Solaneae</taxon>
        <taxon>Solanum</taxon>
    </lineage>
</organism>
<evidence type="ECO:0000313" key="1">
    <source>
        <dbReference type="EMBL" id="KAK4737214.1"/>
    </source>
</evidence>
<keyword evidence="2" id="KW-1185">Reference proteome</keyword>
<sequence length="168" mass="20188">MLKKKKKSEVNILDLKEKLHLFSKRKLIDLRRGLISDFQELTCERDHMFKDFTEQKYKCMELNSCKITTDEETNTPKKQIDKLGLLNLNLKSEILKLFISEKEKCVMSDSEKRLEGELKELKMNLEKANRWTHLSRIVNHLSERNHNVKVGIRFLKESEYNRLMLYLW</sequence>
<comment type="caution">
    <text evidence="1">The sequence shown here is derived from an EMBL/GenBank/DDBJ whole genome shotgun (WGS) entry which is preliminary data.</text>
</comment>
<gene>
    <name evidence="1" type="ORF">R3W88_000911</name>
</gene>
<evidence type="ECO:0000313" key="2">
    <source>
        <dbReference type="Proteomes" id="UP001311915"/>
    </source>
</evidence>